<dbReference type="GO" id="GO:0032589">
    <property type="term" value="C:neuron projection membrane"/>
    <property type="evidence" value="ECO:0007669"/>
    <property type="project" value="TreeGrafter"/>
</dbReference>
<gene>
    <name evidence="4" type="ORF">BJG266_LOCUS20681</name>
    <name evidence="3" type="ORF">QVE165_LOCUS15500</name>
</gene>
<dbReference type="PROSITE" id="PS50835">
    <property type="entry name" value="IG_LIKE"/>
    <property type="match status" value="1"/>
</dbReference>
<keyword evidence="5" id="KW-1185">Reference proteome</keyword>
<dbReference type="SMART" id="SM00409">
    <property type="entry name" value="IG"/>
    <property type="match status" value="1"/>
</dbReference>
<dbReference type="AlphaFoldDB" id="A0A814N9J7"/>
<dbReference type="EMBL" id="CAJNOI010000118">
    <property type="protein sequence ID" value="CAF1088682.1"/>
    <property type="molecule type" value="Genomic_DNA"/>
</dbReference>
<feature type="domain" description="Ig-like" evidence="2">
    <location>
        <begin position="28"/>
        <end position="133"/>
    </location>
</feature>
<dbReference type="InterPro" id="IPR013783">
    <property type="entry name" value="Ig-like_fold"/>
</dbReference>
<dbReference type="InterPro" id="IPR007110">
    <property type="entry name" value="Ig-like_dom"/>
</dbReference>
<dbReference type="PANTHER" id="PTHR23279">
    <property type="entry name" value="DEFECTIVE PROBOSCIS EXTENSION RESPONSE DPR -RELATED"/>
    <property type="match status" value="1"/>
</dbReference>
<dbReference type="Proteomes" id="UP000663877">
    <property type="component" value="Unassembled WGS sequence"/>
</dbReference>
<proteinExistence type="predicted"/>
<protein>
    <recommendedName>
        <fullName evidence="2">Ig-like domain-containing protein</fullName>
    </recommendedName>
</protein>
<dbReference type="Proteomes" id="UP000663832">
    <property type="component" value="Unassembled WGS sequence"/>
</dbReference>
<sequence length="151" mass="17195">MFWTFFISFLLIITTSSSHIDINDENKPIIEALNTNVTVTSGHKAILICTFDSTNNDLSLSSSHQLIWIRQNYESNNADSLLAHNQDLLISDYRLIVQRTDTFYSLTITDVNIDDEGIYACEVNTQPPQKAFVHLYVQAQLESKALVHPEF</sequence>
<feature type="signal peptide" evidence="1">
    <location>
        <begin position="1"/>
        <end position="18"/>
    </location>
</feature>
<reference evidence="4" key="1">
    <citation type="submission" date="2021-02" db="EMBL/GenBank/DDBJ databases">
        <authorList>
            <person name="Nowell W R."/>
        </authorList>
    </citation>
    <scope>NUCLEOTIDE SEQUENCE</scope>
</reference>
<dbReference type="EMBL" id="CAJNOM010000084">
    <property type="protein sequence ID" value="CAF1011596.1"/>
    <property type="molecule type" value="Genomic_DNA"/>
</dbReference>
<dbReference type="Gene3D" id="2.60.40.10">
    <property type="entry name" value="Immunoglobulins"/>
    <property type="match status" value="1"/>
</dbReference>
<dbReference type="GO" id="GO:0050808">
    <property type="term" value="P:synapse organization"/>
    <property type="evidence" value="ECO:0007669"/>
    <property type="project" value="TreeGrafter"/>
</dbReference>
<keyword evidence="1" id="KW-0732">Signal</keyword>
<dbReference type="InterPro" id="IPR003599">
    <property type="entry name" value="Ig_sub"/>
</dbReference>
<dbReference type="SUPFAM" id="SSF48726">
    <property type="entry name" value="Immunoglobulin"/>
    <property type="match status" value="1"/>
</dbReference>
<organism evidence="4 6">
    <name type="scientific">Adineta steineri</name>
    <dbReference type="NCBI Taxonomy" id="433720"/>
    <lineage>
        <taxon>Eukaryota</taxon>
        <taxon>Metazoa</taxon>
        <taxon>Spiralia</taxon>
        <taxon>Gnathifera</taxon>
        <taxon>Rotifera</taxon>
        <taxon>Eurotatoria</taxon>
        <taxon>Bdelloidea</taxon>
        <taxon>Adinetida</taxon>
        <taxon>Adinetidae</taxon>
        <taxon>Adineta</taxon>
    </lineage>
</organism>
<dbReference type="InterPro" id="IPR013106">
    <property type="entry name" value="Ig_V-set"/>
</dbReference>
<dbReference type="OrthoDB" id="6159398at2759"/>
<evidence type="ECO:0000256" key="1">
    <source>
        <dbReference type="SAM" id="SignalP"/>
    </source>
</evidence>
<evidence type="ECO:0000313" key="4">
    <source>
        <dbReference type="EMBL" id="CAF1088682.1"/>
    </source>
</evidence>
<evidence type="ECO:0000313" key="5">
    <source>
        <dbReference type="Proteomes" id="UP000663832"/>
    </source>
</evidence>
<evidence type="ECO:0000313" key="3">
    <source>
        <dbReference type="EMBL" id="CAF1011596.1"/>
    </source>
</evidence>
<dbReference type="InterPro" id="IPR037448">
    <property type="entry name" value="Zig-8"/>
</dbReference>
<evidence type="ECO:0000313" key="6">
    <source>
        <dbReference type="Proteomes" id="UP000663877"/>
    </source>
</evidence>
<evidence type="ECO:0000259" key="2">
    <source>
        <dbReference type="PROSITE" id="PS50835"/>
    </source>
</evidence>
<feature type="chain" id="PRO_5035685634" description="Ig-like domain-containing protein" evidence="1">
    <location>
        <begin position="19"/>
        <end position="151"/>
    </location>
</feature>
<name>A0A814N9J7_9BILA</name>
<dbReference type="InterPro" id="IPR036179">
    <property type="entry name" value="Ig-like_dom_sf"/>
</dbReference>
<accession>A0A814N9J7</accession>
<comment type="caution">
    <text evidence="4">The sequence shown here is derived from an EMBL/GenBank/DDBJ whole genome shotgun (WGS) entry which is preliminary data.</text>
</comment>
<dbReference type="PANTHER" id="PTHR23279:SF36">
    <property type="entry name" value="DEFECTIVE PROBOSCIS EXTENSION RESPONSE 9, ISOFORM A"/>
    <property type="match status" value="1"/>
</dbReference>
<dbReference type="Pfam" id="PF07686">
    <property type="entry name" value="V-set"/>
    <property type="match status" value="1"/>
</dbReference>